<dbReference type="PROSITE" id="PS00098">
    <property type="entry name" value="THIOLASE_1"/>
    <property type="match status" value="1"/>
</dbReference>
<dbReference type="Gene3D" id="3.40.47.10">
    <property type="match status" value="2"/>
</dbReference>
<evidence type="ECO:0000313" key="8">
    <source>
        <dbReference type="EMBL" id="MDP0588950.1"/>
    </source>
</evidence>
<dbReference type="InterPro" id="IPR020617">
    <property type="entry name" value="Thiolase_C"/>
</dbReference>
<accession>A0AA90NTD3</accession>
<reference evidence="8 9" key="1">
    <citation type="journal article" date="2023" name="bioRxiv">
        <title>An intranuclear bacterial parasite of deep-sea mussels expresses apoptosis inhibitors acquired from its host.</title>
        <authorList>
            <person name="Gonzalez Porras M.A."/>
            <person name="Assie A."/>
            <person name="Tietjen M."/>
            <person name="Violette M."/>
            <person name="Kleiner M."/>
            <person name="Gruber-Vodicka H."/>
            <person name="Dubilier N."/>
            <person name="Leisch N."/>
        </authorList>
    </citation>
    <scope>NUCLEOTIDE SEQUENCE [LARGE SCALE GENOMIC DNA]</scope>
    <source>
        <strain evidence="8">IAP13</strain>
    </source>
</reference>
<feature type="active site" description="Acyl-thioester intermediate" evidence="4">
    <location>
        <position position="93"/>
    </location>
</feature>
<evidence type="ECO:0000313" key="9">
    <source>
        <dbReference type="Proteomes" id="UP001178148"/>
    </source>
</evidence>
<dbReference type="CDD" id="cd00751">
    <property type="entry name" value="thiolase"/>
    <property type="match status" value="1"/>
</dbReference>
<keyword evidence="2 5" id="KW-0808">Transferase</keyword>
<dbReference type="InterPro" id="IPR020610">
    <property type="entry name" value="Thiolase_AS"/>
</dbReference>
<dbReference type="FunFam" id="3.40.47.10:FF:000010">
    <property type="entry name" value="Acetyl-CoA acetyltransferase (Thiolase)"/>
    <property type="match status" value="1"/>
</dbReference>
<dbReference type="InterPro" id="IPR020616">
    <property type="entry name" value="Thiolase_N"/>
</dbReference>
<feature type="active site" description="Proton acceptor" evidence="4">
    <location>
        <position position="348"/>
    </location>
</feature>
<dbReference type="InterPro" id="IPR002155">
    <property type="entry name" value="Thiolase"/>
</dbReference>
<dbReference type="PIRSF" id="PIRSF000429">
    <property type="entry name" value="Ac-CoA_Ac_transf"/>
    <property type="match status" value="1"/>
</dbReference>
<dbReference type="EMBL" id="JASXSV010000008">
    <property type="protein sequence ID" value="MDP0588950.1"/>
    <property type="molecule type" value="Genomic_DNA"/>
</dbReference>
<feature type="domain" description="Thiolase N-terminal" evidence="6">
    <location>
        <begin position="9"/>
        <end position="261"/>
    </location>
</feature>
<organism evidence="8 9">
    <name type="scientific">Candidatus Endonucleibacter bathymodioli</name>
    <dbReference type="NCBI Taxonomy" id="539814"/>
    <lineage>
        <taxon>Bacteria</taxon>
        <taxon>Pseudomonadati</taxon>
        <taxon>Pseudomonadota</taxon>
        <taxon>Gammaproteobacteria</taxon>
        <taxon>Oceanospirillales</taxon>
        <taxon>Endozoicomonadaceae</taxon>
        <taxon>Candidatus Endonucleibacter</taxon>
    </lineage>
</organism>
<comment type="similarity">
    <text evidence="1 5">Belongs to the thiolase-like superfamily. Thiolase family.</text>
</comment>
<dbReference type="GO" id="GO:0003988">
    <property type="term" value="F:acetyl-CoA C-acyltransferase activity"/>
    <property type="evidence" value="ECO:0007669"/>
    <property type="project" value="UniProtKB-ARBA"/>
</dbReference>
<dbReference type="AlphaFoldDB" id="A0AA90NTD3"/>
<protein>
    <submittedName>
        <fullName evidence="8">Thiolase family protein</fullName>
        <ecNumber evidence="8">2.3.1.-</ecNumber>
    </submittedName>
</protein>
<evidence type="ECO:0000259" key="6">
    <source>
        <dbReference type="Pfam" id="PF00108"/>
    </source>
</evidence>
<dbReference type="Pfam" id="PF00108">
    <property type="entry name" value="Thiolase_N"/>
    <property type="match status" value="1"/>
</dbReference>
<feature type="active site" description="Proton acceptor" evidence="4">
    <location>
        <position position="378"/>
    </location>
</feature>
<sequence>MSIESIFNIVVVSSSRTPIGAFQGSLSSLIASQLGAKAITGCVKNISFDPSDISEVLMGCVLTAGTGQAPARQAAIFGGIPDTTPCTTVNKVCGSGMKAIMLGCAQLAQGEADTVLAGGMESMTNAPYLVNKARQGLRLGHGELQDHMFTDGLEDVYSGKLMGVFAQATADRFDISRNAMDDYALESLSRAQNAIATGLFDREITPVETVAGLVDSDELPKKAKPEKIRLLKSAFSSQGTVTAANSSSISDGAAAVLIMREADAIAQGLKPMARICGYHSCGTKPAEFTLAPVAAISELMNKLNWKNTDVDLYEINEAFAVVTLMAIRQLGLDHSKVNINGGACALGHPLGASGARIVVTLLHALLQKGGGKGIAALCIGGGEATALAVEVMAG</sequence>
<evidence type="ECO:0000256" key="1">
    <source>
        <dbReference type="ARBA" id="ARBA00010982"/>
    </source>
</evidence>
<keyword evidence="3 5" id="KW-0012">Acyltransferase</keyword>
<dbReference type="Pfam" id="PF02803">
    <property type="entry name" value="Thiolase_C"/>
    <property type="match status" value="1"/>
</dbReference>
<evidence type="ECO:0000256" key="4">
    <source>
        <dbReference type="PIRSR" id="PIRSR000429-1"/>
    </source>
</evidence>
<proteinExistence type="inferred from homology"/>
<evidence type="ECO:0000256" key="3">
    <source>
        <dbReference type="ARBA" id="ARBA00023315"/>
    </source>
</evidence>
<dbReference type="SUPFAM" id="SSF53901">
    <property type="entry name" value="Thiolase-like"/>
    <property type="match status" value="2"/>
</dbReference>
<dbReference type="EC" id="2.3.1.-" evidence="8"/>
<evidence type="ECO:0000256" key="2">
    <source>
        <dbReference type="ARBA" id="ARBA00022679"/>
    </source>
</evidence>
<feature type="domain" description="Thiolase C-terminal" evidence="7">
    <location>
        <begin position="269"/>
        <end position="390"/>
    </location>
</feature>
<dbReference type="NCBIfam" id="TIGR01930">
    <property type="entry name" value="AcCoA-C-Actrans"/>
    <property type="match status" value="1"/>
</dbReference>
<gene>
    <name evidence="8" type="ORF">QS748_07065</name>
</gene>
<dbReference type="PANTHER" id="PTHR18919">
    <property type="entry name" value="ACETYL-COA C-ACYLTRANSFERASE"/>
    <property type="match status" value="1"/>
</dbReference>
<dbReference type="InterPro" id="IPR020615">
    <property type="entry name" value="Thiolase_acyl_enz_int_AS"/>
</dbReference>
<evidence type="ECO:0000256" key="5">
    <source>
        <dbReference type="RuleBase" id="RU003557"/>
    </source>
</evidence>
<dbReference type="PROSITE" id="PS00099">
    <property type="entry name" value="THIOLASE_3"/>
    <property type="match status" value="1"/>
</dbReference>
<dbReference type="GO" id="GO:0044281">
    <property type="term" value="P:small molecule metabolic process"/>
    <property type="evidence" value="ECO:0007669"/>
    <property type="project" value="UniProtKB-ARBA"/>
</dbReference>
<dbReference type="InterPro" id="IPR016039">
    <property type="entry name" value="Thiolase-like"/>
</dbReference>
<keyword evidence="9" id="KW-1185">Reference proteome</keyword>
<comment type="caution">
    <text evidence="8">The sequence shown here is derived from an EMBL/GenBank/DDBJ whole genome shotgun (WGS) entry which is preliminary data.</text>
</comment>
<dbReference type="PANTHER" id="PTHR18919:SF138">
    <property type="entry name" value="ACETYL-COA C-ACETYLTRANSFERASE"/>
    <property type="match status" value="1"/>
</dbReference>
<name>A0AA90NTD3_9GAMM</name>
<evidence type="ECO:0000259" key="7">
    <source>
        <dbReference type="Pfam" id="PF02803"/>
    </source>
</evidence>
<dbReference type="Proteomes" id="UP001178148">
    <property type="component" value="Unassembled WGS sequence"/>
</dbReference>